<name>A0A848BAC6_9FIRM</name>
<dbReference type="Proteomes" id="UP000543804">
    <property type="component" value="Unassembled WGS sequence"/>
</dbReference>
<proteinExistence type="predicted"/>
<accession>A0A848BAC6</accession>
<reference evidence="1 2" key="1">
    <citation type="submission" date="2020-04" db="EMBL/GenBank/DDBJ databases">
        <authorList>
            <person name="Hitch T.C.A."/>
            <person name="Wylensek D."/>
            <person name="Clavel T."/>
        </authorList>
    </citation>
    <scope>NUCLEOTIDE SEQUENCE [LARGE SCALE GENOMIC DNA]</scope>
    <source>
        <strain evidence="1 2">PG-130-P53-12</strain>
    </source>
</reference>
<dbReference type="AlphaFoldDB" id="A0A848BAC6"/>
<organism evidence="1 2">
    <name type="scientific">Selenomonas bovis</name>
    <dbReference type="NCBI Taxonomy" id="416586"/>
    <lineage>
        <taxon>Bacteria</taxon>
        <taxon>Bacillati</taxon>
        <taxon>Bacillota</taxon>
        <taxon>Negativicutes</taxon>
        <taxon>Selenomonadales</taxon>
        <taxon>Selenomonadaceae</taxon>
        <taxon>Selenomonas</taxon>
    </lineage>
</organism>
<protein>
    <submittedName>
        <fullName evidence="1">Uncharacterized protein</fullName>
    </submittedName>
</protein>
<dbReference type="EMBL" id="JABAFA010000003">
    <property type="protein sequence ID" value="NMD98287.1"/>
    <property type="molecule type" value="Genomic_DNA"/>
</dbReference>
<evidence type="ECO:0000313" key="1">
    <source>
        <dbReference type="EMBL" id="NMD98287.1"/>
    </source>
</evidence>
<gene>
    <name evidence="1" type="ORF">HF878_02140</name>
</gene>
<comment type="caution">
    <text evidence="1">The sequence shown here is derived from an EMBL/GenBank/DDBJ whole genome shotgun (WGS) entry which is preliminary data.</text>
</comment>
<keyword evidence="2" id="KW-1185">Reference proteome</keyword>
<sequence length="233" mass="27321">MHQDTVEKIEHALEGWPLLDSLPRECYGFHYRALCVPIDDRYDIFSYENAVIHKSVTAYYHEETHEYKLRMQVGFVEFCRIEYITNSLEIFGEKLSKELMQLLEDMVTFNPKNISSLVIKKGICDWAFAKELPETLEGYQLFIKPQQPVKINNGSYIIIDYVDFTHASDVTIYYNMYRDEFFGEARIHSIPDVTYDFDSNELVELQEKLEKHLVPRMREARQAADAAAHEGEA</sequence>
<dbReference type="RefSeq" id="WP_170077051.1">
    <property type="nucleotide sequence ID" value="NZ_JABAFA010000003.1"/>
</dbReference>
<evidence type="ECO:0000313" key="2">
    <source>
        <dbReference type="Proteomes" id="UP000543804"/>
    </source>
</evidence>